<organism evidence="1 2">
    <name type="scientific">Diplocloster modestus</name>
    <dbReference type="NCBI Taxonomy" id="2850322"/>
    <lineage>
        <taxon>Bacteria</taxon>
        <taxon>Bacillati</taxon>
        <taxon>Bacillota</taxon>
        <taxon>Clostridia</taxon>
        <taxon>Lachnospirales</taxon>
        <taxon>Lachnospiraceae</taxon>
        <taxon>Diplocloster</taxon>
    </lineage>
</organism>
<dbReference type="InterPro" id="IPR016181">
    <property type="entry name" value="Acyl_CoA_acyltransferase"/>
</dbReference>
<gene>
    <name evidence="1" type="ORF">KTH90_13815</name>
</gene>
<sequence>MDFVLREWKIQDVTAVAEYADNPGIADHLRDAFPYPYTQEDARQYVESCIRAGDQTQLCRAIEVAGEAVCANMA</sequence>
<protein>
    <submittedName>
        <fullName evidence="1">Uncharacterized protein</fullName>
    </submittedName>
</protein>
<evidence type="ECO:0000313" key="2">
    <source>
        <dbReference type="Proteomes" id="UP001314681"/>
    </source>
</evidence>
<dbReference type="Gene3D" id="3.40.630.30">
    <property type="match status" value="1"/>
</dbReference>
<evidence type="ECO:0000313" key="1">
    <source>
        <dbReference type="EMBL" id="MBU9727093.1"/>
    </source>
</evidence>
<proteinExistence type="predicted"/>
<accession>A0ABS6K9C0</accession>
<dbReference type="Proteomes" id="UP001314681">
    <property type="component" value="Unassembled WGS sequence"/>
</dbReference>
<dbReference type="SUPFAM" id="SSF55729">
    <property type="entry name" value="Acyl-CoA N-acyltransferases (Nat)"/>
    <property type="match status" value="1"/>
</dbReference>
<reference evidence="1 2" key="1">
    <citation type="submission" date="2021-06" db="EMBL/GenBank/DDBJ databases">
        <title>Description of novel taxa of the family Lachnospiraceae.</title>
        <authorList>
            <person name="Chaplin A.V."/>
            <person name="Sokolova S.R."/>
            <person name="Pikina A.P."/>
            <person name="Korzhanova M."/>
            <person name="Belova V."/>
            <person name="Korostin D."/>
            <person name="Efimov B.A."/>
        </authorList>
    </citation>
    <scope>NUCLEOTIDE SEQUENCE [LARGE SCALE GENOMIC DNA]</scope>
    <source>
        <strain evidence="1 2">ASD4241</strain>
    </source>
</reference>
<name>A0ABS6K9C0_9FIRM</name>
<dbReference type="RefSeq" id="WP_158353781.1">
    <property type="nucleotide sequence ID" value="NZ_JAHQCX010000009.1"/>
</dbReference>
<comment type="caution">
    <text evidence="1">The sequence shown here is derived from an EMBL/GenBank/DDBJ whole genome shotgun (WGS) entry which is preliminary data.</text>
</comment>
<keyword evidence="2" id="KW-1185">Reference proteome</keyword>
<dbReference type="EMBL" id="JAHQCX010000009">
    <property type="protein sequence ID" value="MBU9727093.1"/>
    <property type="molecule type" value="Genomic_DNA"/>
</dbReference>